<comment type="caution">
    <text evidence="6">Lacks conserved residue(s) required for the propagation of feature annotation.</text>
</comment>
<evidence type="ECO:0000256" key="9">
    <source>
        <dbReference type="SAM" id="SignalP"/>
    </source>
</evidence>
<dbReference type="AlphaFoldDB" id="A0A2G8KCC0"/>
<feature type="disulfide bond" evidence="6">
    <location>
        <begin position="371"/>
        <end position="380"/>
    </location>
</feature>
<feature type="domain" description="EGF-like" evidence="10">
    <location>
        <begin position="342"/>
        <end position="381"/>
    </location>
</feature>
<evidence type="ECO:0000256" key="5">
    <source>
        <dbReference type="ARBA" id="ARBA00023180"/>
    </source>
</evidence>
<keyword evidence="3" id="KW-0677">Repeat</keyword>
<dbReference type="SUPFAM" id="SSF48726">
    <property type="entry name" value="Immunoglobulin"/>
    <property type="match status" value="1"/>
</dbReference>
<dbReference type="EMBL" id="MRZV01000701">
    <property type="protein sequence ID" value="PIK45622.1"/>
    <property type="molecule type" value="Genomic_DNA"/>
</dbReference>
<evidence type="ECO:0000313" key="12">
    <source>
        <dbReference type="Proteomes" id="UP000230750"/>
    </source>
</evidence>
<dbReference type="InterPro" id="IPR036179">
    <property type="entry name" value="Ig-like_dom_sf"/>
</dbReference>
<feature type="chain" id="PRO_5013600638" description="EGF-like domain-containing protein" evidence="9">
    <location>
        <begin position="20"/>
        <end position="569"/>
    </location>
</feature>
<keyword evidence="1 6" id="KW-0245">EGF-like domain</keyword>
<evidence type="ECO:0000256" key="7">
    <source>
        <dbReference type="SAM" id="MobiDB-lite"/>
    </source>
</evidence>
<dbReference type="SMART" id="SM00181">
    <property type="entry name" value="EGF"/>
    <property type="match status" value="1"/>
</dbReference>
<dbReference type="PROSITE" id="PS01186">
    <property type="entry name" value="EGF_2"/>
    <property type="match status" value="1"/>
</dbReference>
<dbReference type="PANTHER" id="PTHR44427:SF5">
    <property type="entry name" value="V-SET AND IMMUNOGLOBULIN DOMAIN-CONTAINING PROTEIN 10-LIKE"/>
    <property type="match status" value="1"/>
</dbReference>
<keyword evidence="2 9" id="KW-0732">Signal</keyword>
<gene>
    <name evidence="11" type="ORF">BSL78_17527</name>
</gene>
<keyword evidence="8" id="KW-0472">Membrane</keyword>
<sequence length="569" mass="64863">MGKFTIHLTFFLLVQVVCASSVVGEGCENKQYLELHQPGIIQCSLEEGFLGVQWFNSTVEETSMIITYIRDVKDGPGFRSGDYDVWLNGSLFVGNVTVEHEGVFIVTHAPSASAEVKQYNIQVQLFVKPELEYPVIEECQDKIKICYMLYENPLELSCSVENVRPIISVIWNQRNSQRDKLLESNMTIIRNNEVTFTPRSTVKIHNDSPLLSLLVCSVNENTWILEENETLVILENGSVDISHSPIQRYVQLHSTMILPCHDFNKRILVWKRSTDRSETPEVILIRVQTWKEDFNETYNKDFRLTPDGSLMLPQAELYHQGIYTCVASHNDMDHIETIDVIIFNLCDPNPCLNGGTCYMNDEVTKGYSCSCATGFTGKNCTEPDTNNGGTSLWIVFVAVVVILLLVLAFVGLLWYRSRRQKGETAHSDKQDNGTDVRGNQLVNHHGDVNDEMVYNVDPKYYSIEDGEVKIPTYALPDQETVDKRATIKCKATLENDHLKNIQHTNKSFEHIDKKKGIVENANGKMVDEASMREEHEYSKNIFTEEKEAVVFCDRRPQYVNYKITGHTSN</sequence>
<feature type="transmembrane region" description="Helical" evidence="8">
    <location>
        <begin position="392"/>
        <end position="415"/>
    </location>
</feature>
<keyword evidence="5" id="KW-0325">Glycoprotein</keyword>
<dbReference type="SMART" id="SM00409">
    <property type="entry name" value="IG"/>
    <property type="match status" value="2"/>
</dbReference>
<dbReference type="FunFam" id="2.10.25.10:FF:000095">
    <property type="entry name" value="Notch, isoform B"/>
    <property type="match status" value="1"/>
</dbReference>
<dbReference type="STRING" id="307972.A0A2G8KCC0"/>
<dbReference type="CDD" id="cd00054">
    <property type="entry name" value="EGF_CA"/>
    <property type="match status" value="1"/>
</dbReference>
<keyword evidence="12" id="KW-1185">Reference proteome</keyword>
<dbReference type="Pfam" id="PF00008">
    <property type="entry name" value="EGF"/>
    <property type="match status" value="1"/>
</dbReference>
<comment type="caution">
    <text evidence="11">The sequence shown here is derived from an EMBL/GenBank/DDBJ whole genome shotgun (WGS) entry which is preliminary data.</text>
</comment>
<proteinExistence type="predicted"/>
<dbReference type="InterPro" id="IPR050831">
    <property type="entry name" value="CEA_cell_adhesion"/>
</dbReference>
<dbReference type="InterPro" id="IPR000742">
    <property type="entry name" value="EGF"/>
</dbReference>
<dbReference type="Gene3D" id="2.10.25.10">
    <property type="entry name" value="Laminin"/>
    <property type="match status" value="1"/>
</dbReference>
<reference evidence="11 12" key="1">
    <citation type="journal article" date="2017" name="PLoS Biol.">
        <title>The sea cucumber genome provides insights into morphological evolution and visceral regeneration.</title>
        <authorList>
            <person name="Zhang X."/>
            <person name="Sun L."/>
            <person name="Yuan J."/>
            <person name="Sun Y."/>
            <person name="Gao Y."/>
            <person name="Zhang L."/>
            <person name="Li S."/>
            <person name="Dai H."/>
            <person name="Hamel J.F."/>
            <person name="Liu C."/>
            <person name="Yu Y."/>
            <person name="Liu S."/>
            <person name="Lin W."/>
            <person name="Guo K."/>
            <person name="Jin S."/>
            <person name="Xu P."/>
            <person name="Storey K.B."/>
            <person name="Huan P."/>
            <person name="Zhang T."/>
            <person name="Zhou Y."/>
            <person name="Zhang J."/>
            <person name="Lin C."/>
            <person name="Li X."/>
            <person name="Xing L."/>
            <person name="Huo D."/>
            <person name="Sun M."/>
            <person name="Wang L."/>
            <person name="Mercier A."/>
            <person name="Li F."/>
            <person name="Yang H."/>
            <person name="Xiang J."/>
        </authorList>
    </citation>
    <scope>NUCLEOTIDE SEQUENCE [LARGE SCALE GENOMIC DNA]</scope>
    <source>
        <strain evidence="11">Shaxun</strain>
        <tissue evidence="11">Muscle</tissue>
    </source>
</reference>
<dbReference type="OrthoDB" id="6159398at2759"/>
<dbReference type="InterPro" id="IPR003599">
    <property type="entry name" value="Ig_sub"/>
</dbReference>
<evidence type="ECO:0000256" key="1">
    <source>
        <dbReference type="ARBA" id="ARBA00022536"/>
    </source>
</evidence>
<keyword evidence="8" id="KW-1133">Transmembrane helix</keyword>
<dbReference type="PROSITE" id="PS50026">
    <property type="entry name" value="EGF_3"/>
    <property type="match status" value="1"/>
</dbReference>
<dbReference type="SUPFAM" id="SSF57196">
    <property type="entry name" value="EGF/Laminin"/>
    <property type="match status" value="1"/>
</dbReference>
<evidence type="ECO:0000259" key="10">
    <source>
        <dbReference type="PROSITE" id="PS50026"/>
    </source>
</evidence>
<dbReference type="InterPro" id="IPR013783">
    <property type="entry name" value="Ig-like_fold"/>
</dbReference>
<feature type="signal peptide" evidence="9">
    <location>
        <begin position="1"/>
        <end position="19"/>
    </location>
</feature>
<evidence type="ECO:0000256" key="4">
    <source>
        <dbReference type="ARBA" id="ARBA00023157"/>
    </source>
</evidence>
<dbReference type="Proteomes" id="UP000230750">
    <property type="component" value="Unassembled WGS sequence"/>
</dbReference>
<dbReference type="Gene3D" id="2.60.40.10">
    <property type="entry name" value="Immunoglobulins"/>
    <property type="match status" value="2"/>
</dbReference>
<evidence type="ECO:0000256" key="3">
    <source>
        <dbReference type="ARBA" id="ARBA00022737"/>
    </source>
</evidence>
<keyword evidence="4 6" id="KW-1015">Disulfide bond</keyword>
<protein>
    <recommendedName>
        <fullName evidence="10">EGF-like domain-containing protein</fullName>
    </recommendedName>
</protein>
<feature type="region of interest" description="Disordered" evidence="7">
    <location>
        <begin position="423"/>
        <end position="442"/>
    </location>
</feature>
<evidence type="ECO:0000256" key="8">
    <source>
        <dbReference type="SAM" id="Phobius"/>
    </source>
</evidence>
<evidence type="ECO:0000313" key="11">
    <source>
        <dbReference type="EMBL" id="PIK45622.1"/>
    </source>
</evidence>
<dbReference type="PANTHER" id="PTHR44427">
    <property type="entry name" value="CARCINOEMBRYONIC ANTIGEN-RELATED CELL ADHESION MOLECULE 19"/>
    <property type="match status" value="1"/>
</dbReference>
<evidence type="ECO:0000256" key="6">
    <source>
        <dbReference type="PROSITE-ProRule" id="PRU00076"/>
    </source>
</evidence>
<feature type="compositionally biased region" description="Basic and acidic residues" evidence="7">
    <location>
        <begin position="423"/>
        <end position="434"/>
    </location>
</feature>
<accession>A0A2G8KCC0</accession>
<keyword evidence="8" id="KW-0812">Transmembrane</keyword>
<evidence type="ECO:0000256" key="2">
    <source>
        <dbReference type="ARBA" id="ARBA00022729"/>
    </source>
</evidence>
<dbReference type="PROSITE" id="PS00022">
    <property type="entry name" value="EGF_1"/>
    <property type="match status" value="1"/>
</dbReference>
<organism evidence="11 12">
    <name type="scientific">Stichopus japonicus</name>
    <name type="common">Sea cucumber</name>
    <dbReference type="NCBI Taxonomy" id="307972"/>
    <lineage>
        <taxon>Eukaryota</taxon>
        <taxon>Metazoa</taxon>
        <taxon>Echinodermata</taxon>
        <taxon>Eleutherozoa</taxon>
        <taxon>Echinozoa</taxon>
        <taxon>Holothuroidea</taxon>
        <taxon>Aspidochirotacea</taxon>
        <taxon>Aspidochirotida</taxon>
        <taxon>Stichopodidae</taxon>
        <taxon>Apostichopus</taxon>
    </lineage>
</organism>
<name>A0A2G8KCC0_STIJA</name>